<gene>
    <name evidence="2" type="ORF">E2C01_002672</name>
</gene>
<protein>
    <submittedName>
        <fullName evidence="2">Uncharacterized protein</fullName>
    </submittedName>
</protein>
<dbReference type="Proteomes" id="UP000324222">
    <property type="component" value="Unassembled WGS sequence"/>
</dbReference>
<proteinExistence type="predicted"/>
<feature type="signal peptide" evidence="1">
    <location>
        <begin position="1"/>
        <end position="20"/>
    </location>
</feature>
<organism evidence="2 3">
    <name type="scientific">Portunus trituberculatus</name>
    <name type="common">Swimming crab</name>
    <name type="synonym">Neptunus trituberculatus</name>
    <dbReference type="NCBI Taxonomy" id="210409"/>
    <lineage>
        <taxon>Eukaryota</taxon>
        <taxon>Metazoa</taxon>
        <taxon>Ecdysozoa</taxon>
        <taxon>Arthropoda</taxon>
        <taxon>Crustacea</taxon>
        <taxon>Multicrustacea</taxon>
        <taxon>Malacostraca</taxon>
        <taxon>Eumalacostraca</taxon>
        <taxon>Eucarida</taxon>
        <taxon>Decapoda</taxon>
        <taxon>Pleocyemata</taxon>
        <taxon>Brachyura</taxon>
        <taxon>Eubrachyura</taxon>
        <taxon>Portunoidea</taxon>
        <taxon>Portunidae</taxon>
        <taxon>Portuninae</taxon>
        <taxon>Portunus</taxon>
    </lineage>
</organism>
<accession>A0A5B7CKD3</accession>
<keyword evidence="3" id="KW-1185">Reference proteome</keyword>
<evidence type="ECO:0000256" key="1">
    <source>
        <dbReference type="SAM" id="SignalP"/>
    </source>
</evidence>
<feature type="chain" id="PRO_5022899819" evidence="1">
    <location>
        <begin position="21"/>
        <end position="82"/>
    </location>
</feature>
<keyword evidence="1" id="KW-0732">Signal</keyword>
<evidence type="ECO:0000313" key="2">
    <source>
        <dbReference type="EMBL" id="MPC10047.1"/>
    </source>
</evidence>
<dbReference type="AlphaFoldDB" id="A0A5B7CKD3"/>
<sequence length="82" mass="8657">MKTLVVVVVVLVLVVVEKSGEKGLISCSYPRDTNSTSSSYCVPCEILQTLPPGRLKAAGPVRRPGVGVPRLCLLAAQRVLPA</sequence>
<name>A0A5B7CKD3_PORTR</name>
<reference evidence="2 3" key="1">
    <citation type="submission" date="2019-05" db="EMBL/GenBank/DDBJ databases">
        <title>Another draft genome of Portunus trituberculatus and its Hox gene families provides insights of decapod evolution.</title>
        <authorList>
            <person name="Jeong J.-H."/>
            <person name="Song I."/>
            <person name="Kim S."/>
            <person name="Choi T."/>
            <person name="Kim D."/>
            <person name="Ryu S."/>
            <person name="Kim W."/>
        </authorList>
    </citation>
    <scope>NUCLEOTIDE SEQUENCE [LARGE SCALE GENOMIC DNA]</scope>
    <source>
        <tissue evidence="2">Muscle</tissue>
    </source>
</reference>
<evidence type="ECO:0000313" key="3">
    <source>
        <dbReference type="Proteomes" id="UP000324222"/>
    </source>
</evidence>
<comment type="caution">
    <text evidence="2">The sequence shown here is derived from an EMBL/GenBank/DDBJ whole genome shotgun (WGS) entry which is preliminary data.</text>
</comment>
<dbReference type="EMBL" id="VSRR010000098">
    <property type="protein sequence ID" value="MPC10047.1"/>
    <property type="molecule type" value="Genomic_DNA"/>
</dbReference>